<name>A0A8S5PA38_9CAUD</name>
<sequence length="246" mass="28522">MAEKHPDVKFEYSFSDGKYWSPYDHCRVWENGTYDLMIRDNYGQTAKRVYEETNVVEDKEIPFKIEFIDFIDFNDNPIEYYDGIVIARSSGKMVITIQGNYNNPVLYKRVKGQDVWGKAGYFTDNNFTKQDPGQAEYYIADSYGRKSKIFTSEAITPTPYSPRPAITILHADSGVLITEVRDDTETNAVPRRYAISYDDGKTWSNWQLGRYFQKLKPSTGTYWIRVKIKYTTGVESNSIGKMITIK</sequence>
<proteinExistence type="predicted"/>
<protein>
    <submittedName>
        <fullName evidence="1">BNR/Asp-box repeat protein</fullName>
    </submittedName>
</protein>
<evidence type="ECO:0000313" key="1">
    <source>
        <dbReference type="EMBL" id="DAE03257.1"/>
    </source>
</evidence>
<reference evidence="1" key="1">
    <citation type="journal article" date="2021" name="Proc. Natl. Acad. Sci. U.S.A.">
        <title>A Catalog of Tens of Thousands of Viruses from Human Metagenomes Reveals Hidden Associations with Chronic Diseases.</title>
        <authorList>
            <person name="Tisza M.J."/>
            <person name="Buck C.B."/>
        </authorList>
    </citation>
    <scope>NUCLEOTIDE SEQUENCE</scope>
    <source>
        <strain evidence="1">CtTYJ16</strain>
    </source>
</reference>
<dbReference type="EMBL" id="BK015361">
    <property type="protein sequence ID" value="DAE03257.1"/>
    <property type="molecule type" value="Genomic_DNA"/>
</dbReference>
<organism evidence="1">
    <name type="scientific">Myoviridae sp. ctTYJ16</name>
    <dbReference type="NCBI Taxonomy" id="2825112"/>
    <lineage>
        <taxon>Viruses</taxon>
        <taxon>Duplodnaviria</taxon>
        <taxon>Heunggongvirae</taxon>
        <taxon>Uroviricota</taxon>
        <taxon>Caudoviricetes</taxon>
    </lineage>
</organism>
<accession>A0A8S5PA38</accession>